<dbReference type="Proteomes" id="UP000319004">
    <property type="component" value="Chromosome"/>
</dbReference>
<name>A0A518HY33_9BACT</name>
<dbReference type="EMBL" id="CP037423">
    <property type="protein sequence ID" value="QDV45769.1"/>
    <property type="molecule type" value="Genomic_DNA"/>
</dbReference>
<keyword evidence="2" id="KW-0472">Membrane</keyword>
<gene>
    <name evidence="3" type="ORF">Enr13x_56480</name>
</gene>
<feature type="region of interest" description="Disordered" evidence="1">
    <location>
        <begin position="256"/>
        <end position="292"/>
    </location>
</feature>
<proteinExistence type="predicted"/>
<keyword evidence="2" id="KW-0812">Transmembrane</keyword>
<protein>
    <submittedName>
        <fullName evidence="3">Uncharacterized protein</fullName>
    </submittedName>
</protein>
<keyword evidence="2" id="KW-1133">Transmembrane helix</keyword>
<organism evidence="3 4">
    <name type="scientific">Stieleria neptunia</name>
    <dbReference type="NCBI Taxonomy" id="2527979"/>
    <lineage>
        <taxon>Bacteria</taxon>
        <taxon>Pseudomonadati</taxon>
        <taxon>Planctomycetota</taxon>
        <taxon>Planctomycetia</taxon>
        <taxon>Pirellulales</taxon>
        <taxon>Pirellulaceae</taxon>
        <taxon>Stieleria</taxon>
    </lineage>
</organism>
<feature type="transmembrane region" description="Helical" evidence="2">
    <location>
        <begin position="115"/>
        <end position="133"/>
    </location>
</feature>
<feature type="compositionally biased region" description="Acidic residues" evidence="1">
    <location>
        <begin position="270"/>
        <end position="280"/>
    </location>
</feature>
<dbReference type="AlphaFoldDB" id="A0A518HY33"/>
<evidence type="ECO:0000313" key="3">
    <source>
        <dbReference type="EMBL" id="QDV45769.1"/>
    </source>
</evidence>
<feature type="transmembrane region" description="Helical" evidence="2">
    <location>
        <begin position="71"/>
        <end position="95"/>
    </location>
</feature>
<reference evidence="3 4" key="1">
    <citation type="submission" date="2019-03" db="EMBL/GenBank/DDBJ databases">
        <title>Deep-cultivation of Planctomycetes and their phenomic and genomic characterization uncovers novel biology.</title>
        <authorList>
            <person name="Wiegand S."/>
            <person name="Jogler M."/>
            <person name="Boedeker C."/>
            <person name="Pinto D."/>
            <person name="Vollmers J."/>
            <person name="Rivas-Marin E."/>
            <person name="Kohn T."/>
            <person name="Peeters S.H."/>
            <person name="Heuer A."/>
            <person name="Rast P."/>
            <person name="Oberbeckmann S."/>
            <person name="Bunk B."/>
            <person name="Jeske O."/>
            <person name="Meyerdierks A."/>
            <person name="Storesund J.E."/>
            <person name="Kallscheuer N."/>
            <person name="Luecker S."/>
            <person name="Lage O.M."/>
            <person name="Pohl T."/>
            <person name="Merkel B.J."/>
            <person name="Hornburger P."/>
            <person name="Mueller R.-W."/>
            <person name="Bruemmer F."/>
            <person name="Labrenz M."/>
            <person name="Spormann A.M."/>
            <person name="Op den Camp H."/>
            <person name="Overmann J."/>
            <person name="Amann R."/>
            <person name="Jetten M.S.M."/>
            <person name="Mascher T."/>
            <person name="Medema M.H."/>
            <person name="Devos D.P."/>
            <person name="Kaster A.-K."/>
            <person name="Ovreas L."/>
            <person name="Rohde M."/>
            <person name="Galperin M.Y."/>
            <person name="Jogler C."/>
        </authorList>
    </citation>
    <scope>NUCLEOTIDE SEQUENCE [LARGE SCALE GENOMIC DNA]</scope>
    <source>
        <strain evidence="3 4">Enr13</strain>
    </source>
</reference>
<keyword evidence="4" id="KW-1185">Reference proteome</keyword>
<dbReference type="KEGG" id="snep:Enr13x_56480"/>
<evidence type="ECO:0000313" key="4">
    <source>
        <dbReference type="Proteomes" id="UP000319004"/>
    </source>
</evidence>
<evidence type="ECO:0000256" key="1">
    <source>
        <dbReference type="SAM" id="MobiDB-lite"/>
    </source>
</evidence>
<accession>A0A518HY33</accession>
<sequence>MVGCYPKPPAQPTMSSKLILSERAIIETVAALHQRISDRFPGSGLSDLCTQLLEVAEKSAVRAQGIGESVWWIRICGYLLAIVVMVLVGSMIWFVTHSVRFKDEAIGWTDLIGTFDAGANTLIVLGATLYFLTSLEIRIKRRRALVAVHELRSIAHVVDMHQLTKDPERMLERYRQTDHSPAEAMGPLELNRYLDYCTEMLSLIGKIAALYVQRFNDSASVAAVSEVEQLTTGLSRKIWQKIVLLSEITEFQTRHIRMDPPATNSAVVDPEPDPVGESDTPETPPEDGGGKT</sequence>
<evidence type="ECO:0000256" key="2">
    <source>
        <dbReference type="SAM" id="Phobius"/>
    </source>
</evidence>